<evidence type="ECO:0000256" key="1">
    <source>
        <dbReference type="ARBA" id="ARBA00007992"/>
    </source>
</evidence>
<accession>A0AAD7CHR0</accession>
<dbReference type="InterPro" id="IPR002938">
    <property type="entry name" value="FAD-bd"/>
</dbReference>
<dbReference type="GO" id="GO:0071949">
    <property type="term" value="F:FAD binding"/>
    <property type="evidence" value="ECO:0007669"/>
    <property type="project" value="InterPro"/>
</dbReference>
<evidence type="ECO:0000256" key="5">
    <source>
        <dbReference type="ARBA" id="ARBA00023033"/>
    </source>
</evidence>
<keyword evidence="4" id="KW-0560">Oxidoreductase</keyword>
<dbReference type="Pfam" id="PF01494">
    <property type="entry name" value="FAD_binding_3"/>
    <property type="match status" value="1"/>
</dbReference>
<proteinExistence type="inferred from homology"/>
<dbReference type="PANTHER" id="PTHR13789">
    <property type="entry name" value="MONOOXYGENASE"/>
    <property type="match status" value="1"/>
</dbReference>
<keyword evidence="2" id="KW-0285">Flavoprotein</keyword>
<sequence>EVASPHPLQVSIIGAGLGGLTAAIALRKSGHNVQVFEASEKKTEIGAGITVQVNALRVLHQLGIQTANLQGVEYDGLVRFDAQTGLGTLYSWGAGGAEGNDFRAITCHRSDFRNELERLATAEEGQGMPAQLPLGSKVVACDPESGSITLANGETIEADLVVGADGIHSTIRSTILGKALQPLPCGISCFRLLLDASSVNDEIRWYTDHPHVNKTVVWTGFKSLRTMVTYPVRNRRLINFVGYFTDEDQGKPDWSPNATRQDVLDKFHDAHPKFLLLLDLPIVSPILKWKLRTVPALPTWVRGRAVLLGDSAHATVPFMGQGMYKRASMAIEDAGVLGVLLPLGTTQDEIPARIAAHETLRKERAEFVSKQSLDWALANNGDDIFQPHCESFGVSLLLTFSCPRQRRIRERRPV</sequence>
<dbReference type="AlphaFoldDB" id="A0AAD7CHR0"/>
<dbReference type="PRINTS" id="PR00420">
    <property type="entry name" value="RNGMNOXGNASE"/>
</dbReference>
<feature type="domain" description="FAD-binding" evidence="6">
    <location>
        <begin position="9"/>
        <end position="366"/>
    </location>
</feature>
<evidence type="ECO:0000256" key="3">
    <source>
        <dbReference type="ARBA" id="ARBA00022827"/>
    </source>
</evidence>
<dbReference type="EMBL" id="JARKIF010000001">
    <property type="protein sequence ID" value="KAJ7649643.1"/>
    <property type="molecule type" value="Genomic_DNA"/>
</dbReference>
<dbReference type="InterPro" id="IPR050493">
    <property type="entry name" value="FAD-dep_Monooxygenase_BioMet"/>
</dbReference>
<keyword evidence="8" id="KW-1185">Reference proteome</keyword>
<keyword evidence="5" id="KW-0503">Monooxygenase</keyword>
<dbReference type="SUPFAM" id="SSF54373">
    <property type="entry name" value="FAD-linked reductases, C-terminal domain"/>
    <property type="match status" value="1"/>
</dbReference>
<feature type="non-terminal residue" evidence="7">
    <location>
        <position position="1"/>
    </location>
</feature>
<dbReference type="GO" id="GO:0004497">
    <property type="term" value="F:monooxygenase activity"/>
    <property type="evidence" value="ECO:0007669"/>
    <property type="project" value="UniProtKB-KW"/>
</dbReference>
<dbReference type="PANTHER" id="PTHR13789:SF314">
    <property type="entry name" value="FAD-BINDING DOMAIN-CONTAINING PROTEIN"/>
    <property type="match status" value="1"/>
</dbReference>
<gene>
    <name evidence="7" type="ORF">FB45DRAFT_731540</name>
</gene>
<comment type="caution">
    <text evidence="7">The sequence shown here is derived from an EMBL/GenBank/DDBJ whole genome shotgun (WGS) entry which is preliminary data.</text>
</comment>
<organism evidence="7 8">
    <name type="scientific">Roridomyces roridus</name>
    <dbReference type="NCBI Taxonomy" id="1738132"/>
    <lineage>
        <taxon>Eukaryota</taxon>
        <taxon>Fungi</taxon>
        <taxon>Dikarya</taxon>
        <taxon>Basidiomycota</taxon>
        <taxon>Agaricomycotina</taxon>
        <taxon>Agaricomycetes</taxon>
        <taxon>Agaricomycetidae</taxon>
        <taxon>Agaricales</taxon>
        <taxon>Marasmiineae</taxon>
        <taxon>Mycenaceae</taxon>
        <taxon>Roridomyces</taxon>
    </lineage>
</organism>
<evidence type="ECO:0000259" key="6">
    <source>
        <dbReference type="Pfam" id="PF01494"/>
    </source>
</evidence>
<protein>
    <submittedName>
        <fullName evidence="7">FAD/NAD(P)-binding domain-containing protein</fullName>
    </submittedName>
</protein>
<dbReference type="Proteomes" id="UP001221142">
    <property type="component" value="Unassembled WGS sequence"/>
</dbReference>
<dbReference type="InterPro" id="IPR036188">
    <property type="entry name" value="FAD/NAD-bd_sf"/>
</dbReference>
<dbReference type="SUPFAM" id="SSF51905">
    <property type="entry name" value="FAD/NAD(P)-binding domain"/>
    <property type="match status" value="1"/>
</dbReference>
<name>A0AAD7CHR0_9AGAR</name>
<reference evidence="7" key="1">
    <citation type="submission" date="2023-03" db="EMBL/GenBank/DDBJ databases">
        <title>Massive genome expansion in bonnet fungi (Mycena s.s.) driven by repeated elements and novel gene families across ecological guilds.</title>
        <authorList>
            <consortium name="Lawrence Berkeley National Laboratory"/>
            <person name="Harder C.B."/>
            <person name="Miyauchi S."/>
            <person name="Viragh M."/>
            <person name="Kuo A."/>
            <person name="Thoen E."/>
            <person name="Andreopoulos B."/>
            <person name="Lu D."/>
            <person name="Skrede I."/>
            <person name="Drula E."/>
            <person name="Henrissat B."/>
            <person name="Morin E."/>
            <person name="Kohler A."/>
            <person name="Barry K."/>
            <person name="LaButti K."/>
            <person name="Morin E."/>
            <person name="Salamov A."/>
            <person name="Lipzen A."/>
            <person name="Mereny Z."/>
            <person name="Hegedus B."/>
            <person name="Baldrian P."/>
            <person name="Stursova M."/>
            <person name="Weitz H."/>
            <person name="Taylor A."/>
            <person name="Grigoriev I.V."/>
            <person name="Nagy L.G."/>
            <person name="Martin F."/>
            <person name="Kauserud H."/>
        </authorList>
    </citation>
    <scope>NUCLEOTIDE SEQUENCE</scope>
    <source>
        <strain evidence="7">9284</strain>
    </source>
</reference>
<evidence type="ECO:0000313" key="7">
    <source>
        <dbReference type="EMBL" id="KAJ7649643.1"/>
    </source>
</evidence>
<evidence type="ECO:0000313" key="8">
    <source>
        <dbReference type="Proteomes" id="UP001221142"/>
    </source>
</evidence>
<evidence type="ECO:0000256" key="2">
    <source>
        <dbReference type="ARBA" id="ARBA00022630"/>
    </source>
</evidence>
<dbReference type="Gene3D" id="3.50.50.60">
    <property type="entry name" value="FAD/NAD(P)-binding domain"/>
    <property type="match status" value="1"/>
</dbReference>
<keyword evidence="3" id="KW-0274">FAD</keyword>
<evidence type="ECO:0000256" key="4">
    <source>
        <dbReference type="ARBA" id="ARBA00023002"/>
    </source>
</evidence>
<comment type="similarity">
    <text evidence="1">Belongs to the paxM FAD-dependent monooxygenase family.</text>
</comment>